<evidence type="ECO:0000256" key="2">
    <source>
        <dbReference type="ARBA" id="ARBA00023033"/>
    </source>
</evidence>
<dbReference type="Pfam" id="PF00296">
    <property type="entry name" value="Bac_luciferase"/>
    <property type="match status" value="1"/>
</dbReference>
<dbReference type="EMBL" id="UINC01000554">
    <property type="protein sequence ID" value="SUZ57292.1"/>
    <property type="molecule type" value="Genomic_DNA"/>
</dbReference>
<dbReference type="GO" id="GO:0004497">
    <property type="term" value="F:monooxygenase activity"/>
    <property type="evidence" value="ECO:0007669"/>
    <property type="project" value="UniProtKB-KW"/>
</dbReference>
<feature type="domain" description="Luciferase-like" evidence="3">
    <location>
        <begin position="29"/>
        <end position="316"/>
    </location>
</feature>
<dbReference type="InterPro" id="IPR050766">
    <property type="entry name" value="Bact_Lucif_Oxidored"/>
</dbReference>
<dbReference type="SUPFAM" id="SSF51679">
    <property type="entry name" value="Bacterial luciferase-like"/>
    <property type="match status" value="1"/>
</dbReference>
<name>A0A381NRS2_9ZZZZ</name>
<dbReference type="InterPro" id="IPR011251">
    <property type="entry name" value="Luciferase-like_dom"/>
</dbReference>
<dbReference type="PANTHER" id="PTHR30137">
    <property type="entry name" value="LUCIFERASE-LIKE MONOOXYGENASE"/>
    <property type="match status" value="1"/>
</dbReference>
<dbReference type="PANTHER" id="PTHR30137:SF8">
    <property type="entry name" value="BLR5498 PROTEIN"/>
    <property type="match status" value="1"/>
</dbReference>
<accession>A0A381NRS2</accession>
<reference evidence="4" key="1">
    <citation type="submission" date="2018-05" db="EMBL/GenBank/DDBJ databases">
        <authorList>
            <person name="Lanie J.A."/>
            <person name="Ng W.-L."/>
            <person name="Kazmierczak K.M."/>
            <person name="Andrzejewski T.M."/>
            <person name="Davidsen T.M."/>
            <person name="Wayne K.J."/>
            <person name="Tettelin H."/>
            <person name="Glass J.I."/>
            <person name="Rusch D."/>
            <person name="Podicherti R."/>
            <person name="Tsui H.-C.T."/>
            <person name="Winkler M.E."/>
        </authorList>
    </citation>
    <scope>NUCLEOTIDE SEQUENCE</scope>
</reference>
<dbReference type="GO" id="GO:0016705">
    <property type="term" value="F:oxidoreductase activity, acting on paired donors, with incorporation or reduction of molecular oxygen"/>
    <property type="evidence" value="ECO:0007669"/>
    <property type="project" value="InterPro"/>
</dbReference>
<gene>
    <name evidence="4" type="ORF">METZ01_LOCUS10146</name>
</gene>
<organism evidence="4">
    <name type="scientific">marine metagenome</name>
    <dbReference type="NCBI Taxonomy" id="408172"/>
    <lineage>
        <taxon>unclassified sequences</taxon>
        <taxon>metagenomes</taxon>
        <taxon>ecological metagenomes</taxon>
    </lineage>
</organism>
<dbReference type="Gene3D" id="3.20.20.30">
    <property type="entry name" value="Luciferase-like domain"/>
    <property type="match status" value="1"/>
</dbReference>
<keyword evidence="1" id="KW-0560">Oxidoreductase</keyword>
<evidence type="ECO:0000259" key="3">
    <source>
        <dbReference type="Pfam" id="PF00296"/>
    </source>
</evidence>
<protein>
    <recommendedName>
        <fullName evidence="3">Luciferase-like domain-containing protein</fullName>
    </recommendedName>
</protein>
<dbReference type="InterPro" id="IPR036661">
    <property type="entry name" value="Luciferase-like_sf"/>
</dbReference>
<dbReference type="GO" id="GO:0005829">
    <property type="term" value="C:cytosol"/>
    <property type="evidence" value="ECO:0007669"/>
    <property type="project" value="TreeGrafter"/>
</dbReference>
<dbReference type="AlphaFoldDB" id="A0A381NRS2"/>
<proteinExistence type="predicted"/>
<evidence type="ECO:0000313" key="4">
    <source>
        <dbReference type="EMBL" id="SUZ57292.1"/>
    </source>
</evidence>
<keyword evidence="2" id="KW-0503">Monooxygenase</keyword>
<evidence type="ECO:0000256" key="1">
    <source>
        <dbReference type="ARBA" id="ARBA00023002"/>
    </source>
</evidence>
<sequence>MVLSTLEASRMKFGLFVYCTVGRRAELEQGMAGRRPELYQRMIQELGDYASFGEERGYFAFGHPEHHLQIEGFETSNDPALMAMWLGQHTSTMRIVTCGFVSTTNNPLATAEKIATMDHMLNGRFGVGLVRGYQARWVENFKVRPDLKAVGPWTKDTEDDDRNREYFTEFVDIVVKALKYKTFSYSGKYWTFPPENFVNPHDHPVYRKYGEGVDDAMGVHEIGIAPRPLQEDIPLYGGFSQSLRTAKFWAKYKGRPIVLSGNTEFLEVLWDAWREEAKVHGHSVTPGQEACWGGIMICAETDAKAWSLFEDMQWFWDNWATPFGQGMPELLVGSPDTLNKQIERVSTTVPIDEAFLLIPAGLHTPDQIHDSLDLFARKVMPNFGDTPIAG</sequence>